<keyword evidence="1 6" id="KW-0645">Protease</keyword>
<organism evidence="9 10">
    <name type="scientific">Streptomyces nanshensis</name>
    <dbReference type="NCBI Taxonomy" id="518642"/>
    <lineage>
        <taxon>Bacteria</taxon>
        <taxon>Bacillati</taxon>
        <taxon>Actinomycetota</taxon>
        <taxon>Actinomycetes</taxon>
        <taxon>Kitasatosporales</taxon>
        <taxon>Streptomycetaceae</taxon>
        <taxon>Streptomyces</taxon>
    </lineage>
</organism>
<keyword evidence="5 6" id="KW-0482">Metalloprotease</keyword>
<dbReference type="GO" id="GO:0006508">
    <property type="term" value="P:proteolysis"/>
    <property type="evidence" value="ECO:0007669"/>
    <property type="project" value="UniProtKB-KW"/>
</dbReference>
<protein>
    <recommendedName>
        <fullName evidence="8">Peptidase M48 domain-containing protein</fullName>
    </recommendedName>
</protein>
<evidence type="ECO:0000256" key="2">
    <source>
        <dbReference type="ARBA" id="ARBA00022723"/>
    </source>
</evidence>
<dbReference type="GO" id="GO:0004222">
    <property type="term" value="F:metalloendopeptidase activity"/>
    <property type="evidence" value="ECO:0007669"/>
    <property type="project" value="InterPro"/>
</dbReference>
<comment type="cofactor">
    <cofactor evidence="6">
        <name>Zn(2+)</name>
        <dbReference type="ChEBI" id="CHEBI:29105"/>
    </cofactor>
    <text evidence="6">Binds 1 zinc ion per subunit.</text>
</comment>
<dbReference type="PATRIC" id="fig|518642.7.peg.6277"/>
<dbReference type="CDD" id="cd07326">
    <property type="entry name" value="M56_BlaR1_MecR1_like"/>
    <property type="match status" value="1"/>
</dbReference>
<dbReference type="PANTHER" id="PTHR34978:SF3">
    <property type="entry name" value="SLR0241 PROTEIN"/>
    <property type="match status" value="1"/>
</dbReference>
<evidence type="ECO:0000256" key="1">
    <source>
        <dbReference type="ARBA" id="ARBA00022670"/>
    </source>
</evidence>
<keyword evidence="2" id="KW-0479">Metal-binding</keyword>
<dbReference type="InterPro" id="IPR052173">
    <property type="entry name" value="Beta-lactam_resp_regulator"/>
</dbReference>
<proteinExistence type="inferred from homology"/>
<evidence type="ECO:0000256" key="6">
    <source>
        <dbReference type="RuleBase" id="RU003983"/>
    </source>
</evidence>
<reference evidence="9 10" key="1">
    <citation type="journal article" date="2016" name="Front. Microbiol.">
        <title>Comparative Genomics Analysis of Streptomyces Species Reveals Their Adaptation to the Marine Environment and Their Diversity at the Genomic Level.</title>
        <authorList>
            <person name="Tian X."/>
            <person name="Zhang Z."/>
            <person name="Yang T."/>
            <person name="Chen M."/>
            <person name="Li J."/>
            <person name="Chen F."/>
            <person name="Yang J."/>
            <person name="Li W."/>
            <person name="Zhang B."/>
            <person name="Zhang Z."/>
            <person name="Wu J."/>
            <person name="Zhang C."/>
            <person name="Long L."/>
            <person name="Xiao J."/>
        </authorList>
    </citation>
    <scope>NUCLEOTIDE SEQUENCE [LARGE SCALE GENOMIC DNA]</scope>
    <source>
        <strain evidence="9 10">SCSIO M10372</strain>
    </source>
</reference>
<evidence type="ECO:0000256" key="7">
    <source>
        <dbReference type="SAM" id="Phobius"/>
    </source>
</evidence>
<evidence type="ECO:0000313" key="10">
    <source>
        <dbReference type="Proteomes" id="UP000175971"/>
    </source>
</evidence>
<keyword evidence="3 6" id="KW-0378">Hydrolase</keyword>
<feature type="transmembrane region" description="Helical" evidence="7">
    <location>
        <begin position="6"/>
        <end position="23"/>
    </location>
</feature>
<evidence type="ECO:0000259" key="8">
    <source>
        <dbReference type="Pfam" id="PF01435"/>
    </source>
</evidence>
<gene>
    <name evidence="9" type="ORF">AN221_04210</name>
</gene>
<accession>A0A1E7M0V3</accession>
<keyword evidence="4 6" id="KW-0862">Zinc</keyword>
<dbReference type="Gene3D" id="3.30.2010.10">
    <property type="entry name" value="Metalloproteases ('zincins'), catalytic domain"/>
    <property type="match status" value="1"/>
</dbReference>
<evidence type="ECO:0000256" key="5">
    <source>
        <dbReference type="ARBA" id="ARBA00023049"/>
    </source>
</evidence>
<comment type="caution">
    <text evidence="9">The sequence shown here is derived from an EMBL/GenBank/DDBJ whole genome shotgun (WGS) entry which is preliminary data.</text>
</comment>
<keyword evidence="7" id="KW-0812">Transmembrane</keyword>
<evidence type="ECO:0000256" key="4">
    <source>
        <dbReference type="ARBA" id="ARBA00022833"/>
    </source>
</evidence>
<dbReference type="Proteomes" id="UP000175971">
    <property type="component" value="Unassembled WGS sequence"/>
</dbReference>
<keyword evidence="10" id="KW-1185">Reference proteome</keyword>
<dbReference type="GO" id="GO:0046872">
    <property type="term" value="F:metal ion binding"/>
    <property type="evidence" value="ECO:0007669"/>
    <property type="project" value="UniProtKB-KW"/>
</dbReference>
<keyword evidence="7" id="KW-1133">Transmembrane helix</keyword>
<evidence type="ECO:0000313" key="9">
    <source>
        <dbReference type="EMBL" id="OEV22119.1"/>
    </source>
</evidence>
<feature type="transmembrane region" description="Helical" evidence="7">
    <location>
        <begin position="35"/>
        <end position="58"/>
    </location>
</feature>
<dbReference type="RefSeq" id="WP_070199821.1">
    <property type="nucleotide sequence ID" value="NZ_LJGZ01000005.1"/>
</dbReference>
<feature type="transmembrane region" description="Helical" evidence="7">
    <location>
        <begin position="92"/>
        <end position="113"/>
    </location>
</feature>
<evidence type="ECO:0000256" key="3">
    <source>
        <dbReference type="ARBA" id="ARBA00022801"/>
    </source>
</evidence>
<dbReference type="EMBL" id="LJGZ01000005">
    <property type="protein sequence ID" value="OEV22119.1"/>
    <property type="molecule type" value="Genomic_DNA"/>
</dbReference>
<dbReference type="OrthoDB" id="9785340at2"/>
<dbReference type="PANTHER" id="PTHR34978">
    <property type="entry name" value="POSSIBLE SENSOR-TRANSDUCER PROTEIN BLAR"/>
    <property type="match status" value="1"/>
</dbReference>
<dbReference type="Pfam" id="PF01435">
    <property type="entry name" value="Peptidase_M48"/>
    <property type="match status" value="1"/>
</dbReference>
<dbReference type="InterPro" id="IPR001915">
    <property type="entry name" value="Peptidase_M48"/>
</dbReference>
<comment type="similarity">
    <text evidence="6">Belongs to the peptidase M48 family.</text>
</comment>
<feature type="domain" description="Peptidase M48" evidence="8">
    <location>
        <begin position="138"/>
        <end position="196"/>
    </location>
</feature>
<sequence>MNAAPALIGYMAAVGFAAPQLLLRSNWPHRAPVLAVLVWQALALSFSLSAALTAYHLATPTEHLHAGFVGVLHACGLHDGVARPDPGTAEQLATALPGAVLLSLLGSFVWHVVRACRARNRHRRTLDIVGYHSDRLHATVLPYGTPAAYCLPGRASRIVVSDTAVRLLSARQLDAVLEHERAHVAGRHHLVLATAEAFGSVFRWVPLARHAKEQTALLLEMIADDRAVRTHSHAVFATAMYEMAAGRAPRGAFAVGGHTVMIRLRRVLALDGGPHPVVSGAAGVTAAVAPLLPLLLACPPNLV</sequence>
<name>A0A1E7M0V3_9ACTN</name>
<keyword evidence="7" id="KW-0472">Membrane</keyword>
<dbReference type="AlphaFoldDB" id="A0A1E7M0V3"/>